<dbReference type="InterPro" id="IPR039367">
    <property type="entry name" value="Och1-like"/>
</dbReference>
<dbReference type="OrthoDB" id="409543at2759"/>
<dbReference type="SUPFAM" id="SSF53448">
    <property type="entry name" value="Nucleotide-diphospho-sugar transferases"/>
    <property type="match status" value="1"/>
</dbReference>
<keyword evidence="2" id="KW-1185">Reference proteome</keyword>
<dbReference type="PANTHER" id="PTHR31834">
    <property type="entry name" value="INITIATION-SPECIFIC ALPHA-1,6-MANNOSYLTRANSFERASE"/>
    <property type="match status" value="1"/>
</dbReference>
<dbReference type="Pfam" id="PF04488">
    <property type="entry name" value="Gly_transf_sug"/>
    <property type="match status" value="1"/>
</dbReference>
<dbReference type="InterPro" id="IPR029044">
    <property type="entry name" value="Nucleotide-diphossugar_trans"/>
</dbReference>
<proteinExistence type="predicted"/>
<dbReference type="Proteomes" id="UP000654075">
    <property type="component" value="Unassembled WGS sequence"/>
</dbReference>
<dbReference type="GO" id="GO:0000136">
    <property type="term" value="C:mannan polymerase complex"/>
    <property type="evidence" value="ECO:0007669"/>
    <property type="project" value="TreeGrafter"/>
</dbReference>
<reference evidence="1" key="1">
    <citation type="submission" date="2021-02" db="EMBL/GenBank/DDBJ databases">
        <authorList>
            <person name="Dougan E. K."/>
            <person name="Rhodes N."/>
            <person name="Thang M."/>
            <person name="Chan C."/>
        </authorList>
    </citation>
    <scope>NUCLEOTIDE SEQUENCE</scope>
</reference>
<organism evidence="1 2">
    <name type="scientific">Polarella glacialis</name>
    <name type="common">Dinoflagellate</name>
    <dbReference type="NCBI Taxonomy" id="89957"/>
    <lineage>
        <taxon>Eukaryota</taxon>
        <taxon>Sar</taxon>
        <taxon>Alveolata</taxon>
        <taxon>Dinophyceae</taxon>
        <taxon>Suessiales</taxon>
        <taxon>Suessiaceae</taxon>
        <taxon>Polarella</taxon>
    </lineage>
</organism>
<accession>A0A813FV55</accession>
<dbReference type="PANTHER" id="PTHR31834:SF1">
    <property type="entry name" value="INITIATION-SPECIFIC ALPHA-1,6-MANNOSYLTRANSFERASE"/>
    <property type="match status" value="1"/>
</dbReference>
<protein>
    <submittedName>
        <fullName evidence="1">Uncharacterized protein</fullName>
    </submittedName>
</protein>
<comment type="caution">
    <text evidence="1">The sequence shown here is derived from an EMBL/GenBank/DDBJ whole genome shotgun (WGS) entry which is preliminary data.</text>
</comment>
<dbReference type="GO" id="GO:0000009">
    <property type="term" value="F:alpha-1,6-mannosyltransferase activity"/>
    <property type="evidence" value="ECO:0007669"/>
    <property type="project" value="InterPro"/>
</dbReference>
<dbReference type="Gene3D" id="3.90.550.20">
    <property type="match status" value="1"/>
</dbReference>
<name>A0A813FV55_POLGL</name>
<sequence>MRPDSQRVLRIVGTLISSWSLSGHGEGLETRCAAHTTPSAESEAVGTQSAQTGRSFYTQMLVQLNSEKLKVVGAGLFNQNADTVPLTLFQSDKDPPNASLVAKWKKANPGLEYVFMDDDAGRAYLAERWSEKHAAAFDSINIGALRSDFLRLCYMADRGGFYADSDLCPAQVSLAELRSTCSDSKLFVPLTTGFGSEPAVWNAFFGAVPRHPALLRLVDQALDCIERRCGSDGTLDGAMWISGPVRMAPLLMEAHSTILHIDAKTTSEALAMHKAPGGVSAWLLGAGHRWIGPVVEQCPGSEARLKDSGYWQNMMSAGIYK</sequence>
<gene>
    <name evidence="1" type="ORF">PGLA1383_LOCUS32005</name>
</gene>
<dbReference type="EMBL" id="CAJNNV010025398">
    <property type="protein sequence ID" value="CAE8614277.1"/>
    <property type="molecule type" value="Genomic_DNA"/>
</dbReference>
<dbReference type="InterPro" id="IPR007577">
    <property type="entry name" value="GlycoTrfase_DXD_sugar-bd_CS"/>
</dbReference>
<dbReference type="GO" id="GO:0006487">
    <property type="term" value="P:protein N-linked glycosylation"/>
    <property type="evidence" value="ECO:0007669"/>
    <property type="project" value="TreeGrafter"/>
</dbReference>
<dbReference type="AlphaFoldDB" id="A0A813FV55"/>
<evidence type="ECO:0000313" key="2">
    <source>
        <dbReference type="Proteomes" id="UP000654075"/>
    </source>
</evidence>
<evidence type="ECO:0000313" key="1">
    <source>
        <dbReference type="EMBL" id="CAE8614277.1"/>
    </source>
</evidence>